<name>A0A420HCD3_9PEZI</name>
<proteinExistence type="predicted"/>
<comment type="caution">
    <text evidence="1">The sequence shown here is derived from an EMBL/GenBank/DDBJ whole genome shotgun (WGS) entry which is preliminary data.</text>
</comment>
<evidence type="ECO:0000313" key="1">
    <source>
        <dbReference type="EMBL" id="RKF55092.1"/>
    </source>
</evidence>
<dbReference type="AlphaFoldDB" id="A0A420HCD3"/>
<reference evidence="1 2" key="1">
    <citation type="journal article" date="2018" name="BMC Genomics">
        <title>Comparative genome analyses reveal sequence features reflecting distinct modes of host-adaptation between dicot and monocot powdery mildew.</title>
        <authorList>
            <person name="Wu Y."/>
            <person name="Ma X."/>
            <person name="Pan Z."/>
            <person name="Kale S.D."/>
            <person name="Song Y."/>
            <person name="King H."/>
            <person name="Zhang Q."/>
            <person name="Presley C."/>
            <person name="Deng X."/>
            <person name="Wei C.I."/>
            <person name="Xiao S."/>
        </authorList>
    </citation>
    <scope>NUCLEOTIDE SEQUENCE [LARGE SCALE GENOMIC DNA]</scope>
    <source>
        <strain evidence="1">UCSC1</strain>
    </source>
</reference>
<protein>
    <submittedName>
        <fullName evidence="1">Uncharacterized protein</fullName>
    </submittedName>
</protein>
<accession>A0A420HCD3</accession>
<evidence type="ECO:0000313" key="2">
    <source>
        <dbReference type="Proteomes" id="UP000285405"/>
    </source>
</evidence>
<dbReference type="Proteomes" id="UP000285405">
    <property type="component" value="Unassembled WGS sequence"/>
</dbReference>
<dbReference type="EMBL" id="MCBR01020653">
    <property type="protein sequence ID" value="RKF55092.1"/>
    <property type="molecule type" value="Genomic_DNA"/>
</dbReference>
<organism evidence="1 2">
    <name type="scientific">Golovinomyces cichoracearum</name>
    <dbReference type="NCBI Taxonomy" id="62708"/>
    <lineage>
        <taxon>Eukaryota</taxon>
        <taxon>Fungi</taxon>
        <taxon>Dikarya</taxon>
        <taxon>Ascomycota</taxon>
        <taxon>Pezizomycotina</taxon>
        <taxon>Leotiomycetes</taxon>
        <taxon>Erysiphales</taxon>
        <taxon>Erysiphaceae</taxon>
        <taxon>Golovinomyces</taxon>
    </lineage>
</organism>
<sequence>MDQTLHYPNMFNRNSLSTTYIEPAISAPGEFHPYILSNEMQETSNPGGDLFHGGFQIEPSASSETFSGSLHMNNGFESYACKV</sequence>
<gene>
    <name evidence="1" type="ORF">GcC1_206050</name>
</gene>